<proteinExistence type="predicted"/>
<gene>
    <name evidence="3" type="ORF">G7Z17_g4489</name>
</gene>
<dbReference type="InterPro" id="IPR046539">
    <property type="entry name" value="DUF6604"/>
</dbReference>
<feature type="domain" description="DUF6604" evidence="2">
    <location>
        <begin position="11"/>
        <end position="272"/>
    </location>
</feature>
<dbReference type="AlphaFoldDB" id="A0A9P5H8S0"/>
<feature type="region of interest" description="Disordered" evidence="1">
    <location>
        <begin position="691"/>
        <end position="714"/>
    </location>
</feature>
<keyword evidence="4" id="KW-1185">Reference proteome</keyword>
<evidence type="ECO:0000259" key="2">
    <source>
        <dbReference type="Pfam" id="PF20253"/>
    </source>
</evidence>
<feature type="region of interest" description="Disordered" evidence="1">
    <location>
        <begin position="34"/>
        <end position="71"/>
    </location>
</feature>
<dbReference type="OrthoDB" id="5238236at2759"/>
<protein>
    <recommendedName>
        <fullName evidence="2">DUF6604 domain-containing protein</fullName>
    </recommendedName>
</protein>
<feature type="compositionally biased region" description="Basic residues" evidence="1">
    <location>
        <begin position="53"/>
        <end position="64"/>
    </location>
</feature>
<name>A0A9P5H8S0_9HYPO</name>
<evidence type="ECO:0000313" key="3">
    <source>
        <dbReference type="EMBL" id="KAF7552167.1"/>
    </source>
</evidence>
<feature type="compositionally biased region" description="Basic residues" evidence="1">
    <location>
        <begin position="692"/>
        <end position="707"/>
    </location>
</feature>
<accession>A0A9P5H8S0</accession>
<evidence type="ECO:0000256" key="1">
    <source>
        <dbReference type="SAM" id="MobiDB-lite"/>
    </source>
</evidence>
<sequence length="836" mass="94796">MLPSSLISVDQEYKKYTDSVASWLASTAKRCGYPADLLTPVNSQPKADEKPKAKARKRGKRKGKVPAPAARETGEKHIIAINDFIPLAEFIFSTKKPLILVPDSFSKTIDRVIAVRSSFGTQLSEHGMETAPDSDLKHFYFVGILEKVREVLRPRMSTKTMPTSSDSPEMMTTRFSGLQVYEPSQEFLDAPNIERPEKSTEDMVTYEAELQNRFEDAIMAFAMMLDDLDKIRSRIKWIWSNYRDGFSELATAAVATNTALDLARNLMEDVLPIFKDHGGALDVCKKLFFMIAHEREGCSLDETLAWFNGATQHDFYEIADETYLNAGRLIESFAKVLSPQNIPIYKEGMLGVYDPESNRDVKTGHEKFTEDNIILTEFFPEAVALARLVPDYPVEDEFIRGIKELDQTQEVSFPLVFATQAVLDIHHILRSRAKGVVSALIQEVSAIGNMIDGHFKYHQNLESPDWPESNENMLRRFRESITWFTRDPVYVAKKKFSRKSDIGEPREKYRLLGYSPILAGLALYHFRAGMFELGIAISNAWGSITYTAHLYNAVQQERLLKDLWVDMEVVLTNLGDSTFFVGRRPRNTSEYLKRFSLQMGTSASVVTNSRPRAPNRIQRLQDVSSRAGPRWIKGAAPVSSLFMEIYLRKGGQVDWTPEHVDNIISRSQNEVESTKEDGTLILAQIDDPERLKQKRRAHQETAKKRRRNISDGGRLSPSELVKSLALSMQAEALEFTFPYMDLHRWCWGILRIVKTHCDAVLRTSFGPTYLENESQLPFVVGYIFRLADGANVRKDVTALRMAAEVIADMIAVGTGEFLVGMMEKTSGFGIDFQEEE</sequence>
<dbReference type="PANTHER" id="PTHR38795:SF1">
    <property type="entry name" value="DUF6604 DOMAIN-CONTAINING PROTEIN"/>
    <property type="match status" value="1"/>
</dbReference>
<dbReference type="Pfam" id="PF20253">
    <property type="entry name" value="DUF6604"/>
    <property type="match status" value="1"/>
</dbReference>
<comment type="caution">
    <text evidence="3">The sequence shown here is derived from an EMBL/GenBank/DDBJ whole genome shotgun (WGS) entry which is preliminary data.</text>
</comment>
<dbReference type="EMBL" id="JAANBB010000065">
    <property type="protein sequence ID" value="KAF7552167.1"/>
    <property type="molecule type" value="Genomic_DNA"/>
</dbReference>
<organism evidence="3 4">
    <name type="scientific">Cylindrodendrum hubeiense</name>
    <dbReference type="NCBI Taxonomy" id="595255"/>
    <lineage>
        <taxon>Eukaryota</taxon>
        <taxon>Fungi</taxon>
        <taxon>Dikarya</taxon>
        <taxon>Ascomycota</taxon>
        <taxon>Pezizomycotina</taxon>
        <taxon>Sordariomycetes</taxon>
        <taxon>Hypocreomycetidae</taxon>
        <taxon>Hypocreales</taxon>
        <taxon>Nectriaceae</taxon>
        <taxon>Cylindrodendrum</taxon>
    </lineage>
</organism>
<dbReference type="PANTHER" id="PTHR38795">
    <property type="entry name" value="DUF6604 DOMAIN-CONTAINING PROTEIN"/>
    <property type="match status" value="1"/>
</dbReference>
<reference evidence="3" key="1">
    <citation type="submission" date="2020-03" db="EMBL/GenBank/DDBJ databases">
        <title>Draft Genome Sequence of Cylindrodendrum hubeiense.</title>
        <authorList>
            <person name="Buettner E."/>
            <person name="Kellner H."/>
        </authorList>
    </citation>
    <scope>NUCLEOTIDE SEQUENCE</scope>
    <source>
        <strain evidence="3">IHI 201604</strain>
    </source>
</reference>
<dbReference type="Proteomes" id="UP000722485">
    <property type="component" value="Unassembled WGS sequence"/>
</dbReference>
<evidence type="ECO:0000313" key="4">
    <source>
        <dbReference type="Proteomes" id="UP000722485"/>
    </source>
</evidence>